<dbReference type="AlphaFoldDB" id="A0A3B0SXE5"/>
<dbReference type="Pfam" id="PF00441">
    <property type="entry name" value="Acyl-CoA_dh_1"/>
    <property type="match status" value="1"/>
</dbReference>
<name>A0A3B0SXE5_9ZZZZ</name>
<dbReference type="Gene3D" id="1.10.540.10">
    <property type="entry name" value="Acyl-CoA dehydrogenase/oxidase, N-terminal domain"/>
    <property type="match status" value="1"/>
</dbReference>
<dbReference type="Gene3D" id="1.20.140.10">
    <property type="entry name" value="Butyryl-CoA Dehydrogenase, subunit A, domain 3"/>
    <property type="match status" value="1"/>
</dbReference>
<evidence type="ECO:0000256" key="2">
    <source>
        <dbReference type="ARBA" id="ARBA00009347"/>
    </source>
</evidence>
<dbReference type="EMBL" id="UOEI01000497">
    <property type="protein sequence ID" value="VAW06962.1"/>
    <property type="molecule type" value="Genomic_DNA"/>
</dbReference>
<evidence type="ECO:0000256" key="5">
    <source>
        <dbReference type="ARBA" id="ARBA00023002"/>
    </source>
</evidence>
<evidence type="ECO:0000259" key="8">
    <source>
        <dbReference type="Pfam" id="PF02771"/>
    </source>
</evidence>
<sequence length="588" mass="63034">MADYTPPVRDIAFALQTIADVDSIIALPEFEHVESDMIDGVLDEAARFFSEVFAPTNEVGDQKGAKLVDGQVITPEEFKPVWSKLVDAGWTAVTGSPEYGGHGFPKTIGIAISEMMTSANLAFSLNPMLTGSGIALLTKHGSEDLKDLYLAKLISSEWTGTMVLTEPEAGSDVGALRTKAEPNDDGSYRINGTKIFITWGDHDLADNVIHMVLARTPGAPPGTKGISLFVVPKYLLDDDGTPRERNAVEVVSIEHKLGIHASPTCVLSFDDATGYLVGEENRGMRYMFTMMNQARLEVGLEGLSVAERAYQHAAAYAKDRIQGRALGASEPSPIIEHPDVRRMLMTMKAYTEAMRALVHDAVAADDRMHSATTQDERDAARDRLALLTPITKSWCTDHGVDIASIGVQVLGGMGFIEEAGAAQFYRDSRITPIYEGTNGIQALDLVLRKLPMGDGAVIDAYLAEIDAVADALAADAELSDLEPSLRSATVAVREATAYLHDAAMPDTMSGATPYQEMLGTLAGGYYLARQAIAASPKAGDDAWMAAKVATARFYMANLLPRVHGLSPSVTAGIQDLFGVGDDYLGAVS</sequence>
<evidence type="ECO:0000256" key="3">
    <source>
        <dbReference type="ARBA" id="ARBA00022630"/>
    </source>
</evidence>
<protein>
    <submittedName>
        <fullName evidence="10">3-methylmercaptopropionyl-CoA dehydrogenase (DmdC)</fullName>
    </submittedName>
</protein>
<comment type="similarity">
    <text evidence="2">Belongs to the acyl-CoA dehydrogenase family.</text>
</comment>
<evidence type="ECO:0000259" key="7">
    <source>
        <dbReference type="Pfam" id="PF02770"/>
    </source>
</evidence>
<evidence type="ECO:0000313" key="10">
    <source>
        <dbReference type="EMBL" id="VAW06962.1"/>
    </source>
</evidence>
<comment type="cofactor">
    <cofactor evidence="1">
        <name>FAD</name>
        <dbReference type="ChEBI" id="CHEBI:57692"/>
    </cofactor>
</comment>
<dbReference type="Pfam" id="PF02771">
    <property type="entry name" value="Acyl-CoA_dh_N"/>
    <property type="match status" value="1"/>
</dbReference>
<dbReference type="Gene3D" id="2.40.110.10">
    <property type="entry name" value="Butyryl-CoA Dehydrogenase, subunit A, domain 2"/>
    <property type="match status" value="1"/>
</dbReference>
<evidence type="ECO:0000256" key="4">
    <source>
        <dbReference type="ARBA" id="ARBA00022827"/>
    </source>
</evidence>
<dbReference type="PANTHER" id="PTHR42803:SF1">
    <property type="entry name" value="BROAD-SPECIFICITY LINEAR ACYL-COA DEHYDROGENASE FADE5"/>
    <property type="match status" value="1"/>
</dbReference>
<dbReference type="InterPro" id="IPR052166">
    <property type="entry name" value="Diverse_Acyl-CoA_DH"/>
</dbReference>
<evidence type="ECO:0000259" key="6">
    <source>
        <dbReference type="Pfam" id="PF00441"/>
    </source>
</evidence>
<keyword evidence="3" id="KW-0285">Flavoprotein</keyword>
<evidence type="ECO:0000256" key="1">
    <source>
        <dbReference type="ARBA" id="ARBA00001974"/>
    </source>
</evidence>
<dbReference type="InterPro" id="IPR009075">
    <property type="entry name" value="AcylCo_DH/oxidase_C"/>
</dbReference>
<dbReference type="InterPro" id="IPR037069">
    <property type="entry name" value="AcylCoA_DH/ox_N_sf"/>
</dbReference>
<feature type="domain" description="Acyl-CoA dehydrogenase/oxidase N-terminal" evidence="8">
    <location>
        <begin position="43"/>
        <end position="157"/>
    </location>
</feature>
<dbReference type="InterPro" id="IPR025878">
    <property type="entry name" value="Acyl-CoA_dh-like_C_dom"/>
</dbReference>
<keyword evidence="5" id="KW-0560">Oxidoreductase</keyword>
<dbReference type="InterPro" id="IPR006091">
    <property type="entry name" value="Acyl-CoA_Oxase/DH_mid-dom"/>
</dbReference>
<dbReference type="InterPro" id="IPR036250">
    <property type="entry name" value="AcylCo_DH-like_C"/>
</dbReference>
<evidence type="ECO:0000259" key="9">
    <source>
        <dbReference type="Pfam" id="PF12806"/>
    </source>
</evidence>
<proteinExistence type="inferred from homology"/>
<dbReference type="FunFam" id="2.40.110.10:FF:000031">
    <property type="entry name" value="Acyl-CoA dehydrogenase, putative"/>
    <property type="match status" value="1"/>
</dbReference>
<feature type="domain" description="Acetyl-CoA dehydrogenase-like C-terminal" evidence="9">
    <location>
        <begin position="462"/>
        <end position="576"/>
    </location>
</feature>
<keyword evidence="4" id="KW-0274">FAD</keyword>
<dbReference type="PANTHER" id="PTHR42803">
    <property type="entry name" value="ACYL-COA DEHYDROGENASE"/>
    <property type="match status" value="1"/>
</dbReference>
<dbReference type="Pfam" id="PF12806">
    <property type="entry name" value="Acyl-CoA_dh_C"/>
    <property type="match status" value="1"/>
</dbReference>
<dbReference type="GO" id="GO:0016627">
    <property type="term" value="F:oxidoreductase activity, acting on the CH-CH group of donors"/>
    <property type="evidence" value="ECO:0007669"/>
    <property type="project" value="InterPro"/>
</dbReference>
<dbReference type="SUPFAM" id="SSF47203">
    <property type="entry name" value="Acyl-CoA dehydrogenase C-terminal domain-like"/>
    <property type="match status" value="1"/>
</dbReference>
<dbReference type="Pfam" id="PF02770">
    <property type="entry name" value="Acyl-CoA_dh_M"/>
    <property type="match status" value="1"/>
</dbReference>
<feature type="domain" description="Acyl-CoA dehydrogenase/oxidase C-terminal" evidence="6">
    <location>
        <begin position="281"/>
        <end position="444"/>
    </location>
</feature>
<reference evidence="10" key="1">
    <citation type="submission" date="2018-06" db="EMBL/GenBank/DDBJ databases">
        <authorList>
            <person name="Zhirakovskaya E."/>
        </authorList>
    </citation>
    <scope>NUCLEOTIDE SEQUENCE</scope>
</reference>
<organism evidence="10">
    <name type="scientific">hydrothermal vent metagenome</name>
    <dbReference type="NCBI Taxonomy" id="652676"/>
    <lineage>
        <taxon>unclassified sequences</taxon>
        <taxon>metagenomes</taxon>
        <taxon>ecological metagenomes</taxon>
    </lineage>
</organism>
<dbReference type="InterPro" id="IPR046373">
    <property type="entry name" value="Acyl-CoA_Oxase/DH_mid-dom_sf"/>
</dbReference>
<dbReference type="GO" id="GO:0050660">
    <property type="term" value="F:flavin adenine dinucleotide binding"/>
    <property type="evidence" value="ECO:0007669"/>
    <property type="project" value="InterPro"/>
</dbReference>
<dbReference type="InterPro" id="IPR013786">
    <property type="entry name" value="AcylCoA_DH/ox_N"/>
</dbReference>
<dbReference type="InterPro" id="IPR009100">
    <property type="entry name" value="AcylCoA_DH/oxidase_NM_dom_sf"/>
</dbReference>
<gene>
    <name evidence="10" type="ORF">MNBD_ACTINO01-649</name>
</gene>
<dbReference type="SUPFAM" id="SSF56645">
    <property type="entry name" value="Acyl-CoA dehydrogenase NM domain-like"/>
    <property type="match status" value="1"/>
</dbReference>
<feature type="domain" description="Acyl-CoA oxidase/dehydrogenase middle" evidence="7">
    <location>
        <begin position="162"/>
        <end position="271"/>
    </location>
</feature>
<accession>A0A3B0SXE5</accession>